<proteinExistence type="predicted"/>
<evidence type="ECO:0000313" key="2">
    <source>
        <dbReference type="EMBL" id="KII62841.1"/>
    </source>
</evidence>
<comment type="caution">
    <text evidence="2">The sequence shown here is derived from an EMBL/GenBank/DDBJ whole genome shotgun (WGS) entry which is preliminary data.</text>
</comment>
<organism evidence="2 3">
    <name type="scientific">Thelohanellus kitauei</name>
    <name type="common">Myxosporean</name>
    <dbReference type="NCBI Taxonomy" id="669202"/>
    <lineage>
        <taxon>Eukaryota</taxon>
        <taxon>Metazoa</taxon>
        <taxon>Cnidaria</taxon>
        <taxon>Myxozoa</taxon>
        <taxon>Myxosporea</taxon>
        <taxon>Bivalvulida</taxon>
        <taxon>Platysporina</taxon>
        <taxon>Myxobolidae</taxon>
        <taxon>Thelohanellus</taxon>
    </lineage>
</organism>
<dbReference type="EMBL" id="JWZT01004870">
    <property type="protein sequence ID" value="KII62841.1"/>
    <property type="molecule type" value="Genomic_DNA"/>
</dbReference>
<dbReference type="AlphaFoldDB" id="A0A0C2MMH3"/>
<name>A0A0C2MMH3_THEKT</name>
<sequence length="106" mass="12159">MRLQNIFCSAIEVVFTCTRPFLIKLCVDRDCDVVHMQQSLAEPHVEEGCVTVMAFPRLDETRLQRIDAFRVVKTELKVIQTPRLPPTEEQEVKSLGTTQDEDLSPK</sequence>
<reference evidence="2 3" key="1">
    <citation type="journal article" date="2014" name="Genome Biol. Evol.">
        <title>The genome of the myxosporean Thelohanellus kitauei shows adaptations to nutrient acquisition within its fish host.</title>
        <authorList>
            <person name="Yang Y."/>
            <person name="Xiong J."/>
            <person name="Zhou Z."/>
            <person name="Huo F."/>
            <person name="Miao W."/>
            <person name="Ran C."/>
            <person name="Liu Y."/>
            <person name="Zhang J."/>
            <person name="Feng J."/>
            <person name="Wang M."/>
            <person name="Wang M."/>
            <person name="Wang L."/>
            <person name="Yao B."/>
        </authorList>
    </citation>
    <scope>NUCLEOTIDE SEQUENCE [LARGE SCALE GENOMIC DNA]</scope>
    <source>
        <strain evidence="2">Wuqing</strain>
    </source>
</reference>
<gene>
    <name evidence="2" type="ORF">RF11_10554</name>
</gene>
<evidence type="ECO:0000256" key="1">
    <source>
        <dbReference type="SAM" id="MobiDB-lite"/>
    </source>
</evidence>
<evidence type="ECO:0000313" key="3">
    <source>
        <dbReference type="Proteomes" id="UP000031668"/>
    </source>
</evidence>
<keyword evidence="3" id="KW-1185">Reference proteome</keyword>
<accession>A0A0C2MMH3</accession>
<protein>
    <submittedName>
        <fullName evidence="2">Uncharacterized protein</fullName>
    </submittedName>
</protein>
<feature type="region of interest" description="Disordered" evidence="1">
    <location>
        <begin position="82"/>
        <end position="106"/>
    </location>
</feature>
<dbReference type="Proteomes" id="UP000031668">
    <property type="component" value="Unassembled WGS sequence"/>
</dbReference>